<keyword evidence="2" id="KW-1185">Reference proteome</keyword>
<accession>A0ABT8D834</accession>
<gene>
    <name evidence="1" type="ORF">QWZ10_16445</name>
</gene>
<evidence type="ECO:0000313" key="2">
    <source>
        <dbReference type="Proteomes" id="UP001243846"/>
    </source>
</evidence>
<name>A0ABT8D834_9RHOB</name>
<dbReference type="EMBL" id="JAUFRC010000001">
    <property type="protein sequence ID" value="MDN3712938.1"/>
    <property type="molecule type" value="Genomic_DNA"/>
</dbReference>
<sequence length="69" mass="7823">MGKIIRIPPLTCLFRQVLAEPRFPFFSSRKHGANEQKLERNARRCGSILPDSRELDKWAFAAVLGGLIV</sequence>
<protein>
    <submittedName>
        <fullName evidence="1">Uncharacterized protein</fullName>
    </submittedName>
</protein>
<evidence type="ECO:0000313" key="1">
    <source>
        <dbReference type="EMBL" id="MDN3712938.1"/>
    </source>
</evidence>
<comment type="caution">
    <text evidence="1">The sequence shown here is derived from an EMBL/GenBank/DDBJ whole genome shotgun (WGS) entry which is preliminary data.</text>
</comment>
<proteinExistence type="predicted"/>
<organism evidence="1 2">
    <name type="scientific">Paracoccus cavernae</name>
    <dbReference type="NCBI Taxonomy" id="1571207"/>
    <lineage>
        <taxon>Bacteria</taxon>
        <taxon>Pseudomonadati</taxon>
        <taxon>Pseudomonadota</taxon>
        <taxon>Alphaproteobacteria</taxon>
        <taxon>Rhodobacterales</taxon>
        <taxon>Paracoccaceae</taxon>
        <taxon>Paracoccus</taxon>
    </lineage>
</organism>
<dbReference type="Proteomes" id="UP001243846">
    <property type="component" value="Unassembled WGS sequence"/>
</dbReference>
<reference evidence="2" key="1">
    <citation type="journal article" date="2019" name="Int. J. Syst. Evol. Microbiol.">
        <title>The Global Catalogue of Microorganisms (GCM) 10K type strain sequencing project: providing services to taxonomists for standard genome sequencing and annotation.</title>
        <authorList>
            <consortium name="The Broad Institute Genomics Platform"/>
            <consortium name="The Broad Institute Genome Sequencing Center for Infectious Disease"/>
            <person name="Wu L."/>
            <person name="Ma J."/>
        </authorList>
    </citation>
    <scope>NUCLEOTIDE SEQUENCE [LARGE SCALE GENOMIC DNA]</scope>
    <source>
        <strain evidence="2">CECT 8482</strain>
    </source>
</reference>